<dbReference type="InterPro" id="IPR028998">
    <property type="entry name" value="RimP_C"/>
</dbReference>
<dbReference type="Gene3D" id="3.30.300.70">
    <property type="entry name" value="RimP-like superfamily, N-terminal"/>
    <property type="match status" value="1"/>
</dbReference>
<evidence type="ECO:0000256" key="4">
    <source>
        <dbReference type="SAM" id="MobiDB-lite"/>
    </source>
</evidence>
<dbReference type="CDD" id="cd01734">
    <property type="entry name" value="YlxS_C"/>
    <property type="match status" value="1"/>
</dbReference>
<dbReference type="Pfam" id="PF02576">
    <property type="entry name" value="RimP_N"/>
    <property type="match status" value="1"/>
</dbReference>
<sequence length="184" mass="19980">MAQRARLRVVVGPVVEAAGFDLEELTVSRAGRRHLLRVLVDGDGGVSLDEVADLSREISAALDAAEETGGAFTAGEYVLEVGSPGVDRPLTLPRHWRRNIGRLVAVKAEDRQLTGRIAAADDERVTLDVDGRKQDLGYGVLGPGRVQIEFGRLDDIGDDDVDDDPADPDGEFADFDEEREEDEE</sequence>
<evidence type="ECO:0000313" key="7">
    <source>
        <dbReference type="EMBL" id="GAA5181831.1"/>
    </source>
</evidence>
<evidence type="ECO:0000313" key="8">
    <source>
        <dbReference type="Proteomes" id="UP001501570"/>
    </source>
</evidence>
<organism evidence="7 8">
    <name type="scientific">Rugosimonospora acidiphila</name>
    <dbReference type="NCBI Taxonomy" id="556531"/>
    <lineage>
        <taxon>Bacteria</taxon>
        <taxon>Bacillati</taxon>
        <taxon>Actinomycetota</taxon>
        <taxon>Actinomycetes</taxon>
        <taxon>Micromonosporales</taxon>
        <taxon>Micromonosporaceae</taxon>
        <taxon>Rugosimonospora</taxon>
    </lineage>
</organism>
<dbReference type="SUPFAM" id="SSF75420">
    <property type="entry name" value="YhbC-like, N-terminal domain"/>
    <property type="match status" value="1"/>
</dbReference>
<dbReference type="InterPro" id="IPR028989">
    <property type="entry name" value="RimP_N"/>
</dbReference>
<feature type="domain" description="Ribosome maturation factor RimP C-terminal" evidence="6">
    <location>
        <begin position="90"/>
        <end position="150"/>
    </location>
</feature>
<dbReference type="Pfam" id="PF17384">
    <property type="entry name" value="DUF150_C"/>
    <property type="match status" value="1"/>
</dbReference>
<dbReference type="EMBL" id="BAABJQ010000004">
    <property type="protein sequence ID" value="GAA5181831.1"/>
    <property type="molecule type" value="Genomic_DNA"/>
</dbReference>
<dbReference type="InterPro" id="IPR036847">
    <property type="entry name" value="RimP_C_sf"/>
</dbReference>
<dbReference type="NCBIfam" id="NF000930">
    <property type="entry name" value="PRK00092.2-2"/>
    <property type="match status" value="1"/>
</dbReference>
<evidence type="ECO:0000256" key="3">
    <source>
        <dbReference type="HAMAP-Rule" id="MF_01077"/>
    </source>
</evidence>
<dbReference type="PANTHER" id="PTHR33867">
    <property type="entry name" value="RIBOSOME MATURATION FACTOR RIMP"/>
    <property type="match status" value="1"/>
</dbReference>
<evidence type="ECO:0000256" key="1">
    <source>
        <dbReference type="ARBA" id="ARBA00022490"/>
    </source>
</evidence>
<dbReference type="InterPro" id="IPR035956">
    <property type="entry name" value="RimP_N_sf"/>
</dbReference>
<comment type="caution">
    <text evidence="7">The sequence shown here is derived from an EMBL/GenBank/DDBJ whole genome shotgun (WGS) entry which is preliminary data.</text>
</comment>
<protein>
    <recommendedName>
        <fullName evidence="3">Ribosome maturation factor RimP</fullName>
    </recommendedName>
</protein>
<evidence type="ECO:0000259" key="6">
    <source>
        <dbReference type="Pfam" id="PF17384"/>
    </source>
</evidence>
<evidence type="ECO:0000259" key="5">
    <source>
        <dbReference type="Pfam" id="PF02576"/>
    </source>
</evidence>
<gene>
    <name evidence="3 7" type="primary">rimP</name>
    <name evidence="7" type="ORF">GCM10023322_17400</name>
</gene>
<dbReference type="PANTHER" id="PTHR33867:SF1">
    <property type="entry name" value="RIBOSOME MATURATION FACTOR RIMP"/>
    <property type="match status" value="1"/>
</dbReference>
<dbReference type="HAMAP" id="MF_01077">
    <property type="entry name" value="RimP"/>
    <property type="match status" value="1"/>
</dbReference>
<comment type="subcellular location">
    <subcellularLocation>
        <location evidence="3">Cytoplasm</location>
    </subcellularLocation>
</comment>
<reference evidence="8" key="1">
    <citation type="journal article" date="2019" name="Int. J. Syst. Evol. Microbiol.">
        <title>The Global Catalogue of Microorganisms (GCM) 10K type strain sequencing project: providing services to taxonomists for standard genome sequencing and annotation.</title>
        <authorList>
            <consortium name="The Broad Institute Genomics Platform"/>
            <consortium name="The Broad Institute Genome Sequencing Center for Infectious Disease"/>
            <person name="Wu L."/>
            <person name="Ma J."/>
        </authorList>
    </citation>
    <scope>NUCLEOTIDE SEQUENCE [LARGE SCALE GENOMIC DNA]</scope>
    <source>
        <strain evidence="8">JCM 18304</strain>
    </source>
</reference>
<evidence type="ECO:0000256" key="2">
    <source>
        <dbReference type="ARBA" id="ARBA00022517"/>
    </source>
</evidence>
<name>A0ABP9RMY9_9ACTN</name>
<keyword evidence="2 3" id="KW-0690">Ribosome biogenesis</keyword>
<proteinExistence type="inferred from homology"/>
<accession>A0ABP9RMY9</accession>
<feature type="compositionally biased region" description="Acidic residues" evidence="4">
    <location>
        <begin position="156"/>
        <end position="184"/>
    </location>
</feature>
<keyword evidence="8" id="KW-1185">Reference proteome</keyword>
<keyword evidence="1 3" id="KW-0963">Cytoplasm</keyword>
<dbReference type="SUPFAM" id="SSF74942">
    <property type="entry name" value="YhbC-like, C-terminal domain"/>
    <property type="match status" value="1"/>
</dbReference>
<comment type="similarity">
    <text evidence="3">Belongs to the RimP family.</text>
</comment>
<comment type="function">
    <text evidence="3">Required for maturation of 30S ribosomal subunits.</text>
</comment>
<dbReference type="InterPro" id="IPR003728">
    <property type="entry name" value="Ribosome_maturation_RimP"/>
</dbReference>
<feature type="region of interest" description="Disordered" evidence="4">
    <location>
        <begin position="152"/>
        <end position="184"/>
    </location>
</feature>
<feature type="domain" description="Ribosome maturation factor RimP N-terminal" evidence="5">
    <location>
        <begin position="11"/>
        <end position="87"/>
    </location>
</feature>
<dbReference type="Proteomes" id="UP001501570">
    <property type="component" value="Unassembled WGS sequence"/>
</dbReference>